<accession>A0AAY4D0L5</accession>
<dbReference type="Ensembl" id="ENSDCDT00010048743.1">
    <property type="protein sequence ID" value="ENSDCDP00010039027.1"/>
    <property type="gene ID" value="ENSDCDG00010025172.1"/>
</dbReference>
<sequence length="208" mass="23177">WIMAAGWTALLLGVAVRVSIFSHEALLVCGDEELQGQVVVQSVKVDCKVAFRFAHTVMTSTALNKGNSSQEVVFEVDLPKTAFITNFSMSVARTQHKTLFILTVKEKEKAKKQYEKAAASGQTAGLVKASGRKLEKFTVSVNIAAFSNVTFTLTYEELLKRRQGKYEIMIRVKPKQLIQHFEVSRRDPINMVAFLQLKMTSPNCASDT</sequence>
<dbReference type="SMART" id="SM00609">
    <property type="entry name" value="VIT"/>
    <property type="match status" value="1"/>
</dbReference>
<dbReference type="InterPro" id="IPR050934">
    <property type="entry name" value="ITIH"/>
</dbReference>
<reference evidence="3 4" key="1">
    <citation type="submission" date="2020-06" db="EMBL/GenBank/DDBJ databases">
        <authorList>
            <consortium name="Wellcome Sanger Institute Data Sharing"/>
        </authorList>
    </citation>
    <scope>NUCLEOTIDE SEQUENCE [LARGE SCALE GENOMIC DNA]</scope>
</reference>
<feature type="signal peptide" evidence="1">
    <location>
        <begin position="1"/>
        <end position="17"/>
    </location>
</feature>
<dbReference type="Proteomes" id="UP000694580">
    <property type="component" value="Chromosome 12"/>
</dbReference>
<keyword evidence="1" id="KW-0732">Signal</keyword>
<evidence type="ECO:0000256" key="1">
    <source>
        <dbReference type="SAM" id="SignalP"/>
    </source>
</evidence>
<organism evidence="3 4">
    <name type="scientific">Denticeps clupeoides</name>
    <name type="common">denticle herring</name>
    <dbReference type="NCBI Taxonomy" id="299321"/>
    <lineage>
        <taxon>Eukaryota</taxon>
        <taxon>Metazoa</taxon>
        <taxon>Chordata</taxon>
        <taxon>Craniata</taxon>
        <taxon>Vertebrata</taxon>
        <taxon>Euteleostomi</taxon>
        <taxon>Actinopterygii</taxon>
        <taxon>Neopterygii</taxon>
        <taxon>Teleostei</taxon>
        <taxon>Clupei</taxon>
        <taxon>Clupeiformes</taxon>
        <taxon>Denticipitoidei</taxon>
        <taxon>Denticipitidae</taxon>
        <taxon>Denticeps</taxon>
    </lineage>
</organism>
<reference evidence="3" key="3">
    <citation type="submission" date="2025-09" db="UniProtKB">
        <authorList>
            <consortium name="Ensembl"/>
        </authorList>
    </citation>
    <scope>IDENTIFICATION</scope>
</reference>
<dbReference type="InterPro" id="IPR013694">
    <property type="entry name" value="VIT"/>
</dbReference>
<dbReference type="GeneTree" id="ENSGT00940000154554"/>
<evidence type="ECO:0000313" key="3">
    <source>
        <dbReference type="Ensembl" id="ENSDCDP00010039027.1"/>
    </source>
</evidence>
<name>A0AAY4D0L5_9TELE</name>
<protein>
    <recommendedName>
        <fullName evidence="2">VIT domain-containing protein</fullName>
    </recommendedName>
</protein>
<reference evidence="3" key="2">
    <citation type="submission" date="2025-08" db="UniProtKB">
        <authorList>
            <consortium name="Ensembl"/>
        </authorList>
    </citation>
    <scope>IDENTIFICATION</scope>
</reference>
<keyword evidence="4" id="KW-1185">Reference proteome</keyword>
<evidence type="ECO:0000313" key="4">
    <source>
        <dbReference type="Proteomes" id="UP000694580"/>
    </source>
</evidence>
<dbReference type="AlphaFoldDB" id="A0AAY4D0L5"/>
<feature type="chain" id="PRO_5044346059" description="VIT domain-containing protein" evidence="1">
    <location>
        <begin position="18"/>
        <end position="208"/>
    </location>
</feature>
<feature type="domain" description="VIT" evidence="2">
    <location>
        <begin position="24"/>
        <end position="157"/>
    </location>
</feature>
<evidence type="ECO:0000259" key="2">
    <source>
        <dbReference type="PROSITE" id="PS51468"/>
    </source>
</evidence>
<dbReference type="PANTHER" id="PTHR10338:SF115">
    <property type="entry name" value="INTER-ALPHA-TRYPSIN INHIBITOR HEAVY CHAIN H3"/>
    <property type="match status" value="1"/>
</dbReference>
<proteinExistence type="predicted"/>
<dbReference type="PANTHER" id="PTHR10338">
    <property type="entry name" value="INTER-ALPHA-TRYPSIN INHIBITOR HEAVY CHAIN FAMILY MEMBER"/>
    <property type="match status" value="1"/>
</dbReference>
<dbReference type="Pfam" id="PF08487">
    <property type="entry name" value="VIT"/>
    <property type="match status" value="1"/>
</dbReference>
<dbReference type="PROSITE" id="PS51468">
    <property type="entry name" value="VIT"/>
    <property type="match status" value="1"/>
</dbReference>